<name>A0A164ZQU7_XYLHT</name>
<dbReference type="GeneID" id="28901715"/>
<reference evidence="2 3" key="1">
    <citation type="journal article" date="2016" name="Fungal Biol.">
        <title>The genome of Xylona heveae provides a window into fungal endophytism.</title>
        <authorList>
            <person name="Gazis R."/>
            <person name="Kuo A."/>
            <person name="Riley R."/>
            <person name="LaButti K."/>
            <person name="Lipzen A."/>
            <person name="Lin J."/>
            <person name="Amirebrahimi M."/>
            <person name="Hesse C.N."/>
            <person name="Spatafora J.W."/>
            <person name="Henrissat B."/>
            <person name="Hainaut M."/>
            <person name="Grigoriev I.V."/>
            <person name="Hibbett D.S."/>
        </authorList>
    </citation>
    <scope>NUCLEOTIDE SEQUENCE [LARGE SCALE GENOMIC DNA]</scope>
    <source>
        <strain evidence="2 3">TC161</strain>
    </source>
</reference>
<feature type="region of interest" description="Disordered" evidence="1">
    <location>
        <begin position="439"/>
        <end position="472"/>
    </location>
</feature>
<dbReference type="EMBL" id="KV407466">
    <property type="protein sequence ID" value="KZF19393.1"/>
    <property type="molecule type" value="Genomic_DNA"/>
</dbReference>
<proteinExistence type="predicted"/>
<keyword evidence="3" id="KW-1185">Reference proteome</keyword>
<feature type="compositionally biased region" description="Basic and acidic residues" evidence="1">
    <location>
        <begin position="230"/>
        <end position="249"/>
    </location>
</feature>
<feature type="compositionally biased region" description="Low complexity" evidence="1">
    <location>
        <begin position="290"/>
        <end position="324"/>
    </location>
</feature>
<evidence type="ECO:0000313" key="3">
    <source>
        <dbReference type="Proteomes" id="UP000076632"/>
    </source>
</evidence>
<sequence length="757" mass="85666">MTEMDTGEEASNTIFDEEACRDFLTLELGCEIPRYYRYAEGIHEVQKRLILCYGDNYIAEAMGVFYDLLEGEDNASGLGDDGDFWRTWRHDFKLRREDFSNPGTPKFSKMILPATVEPKRRTSLSRAPGNYERGQKRVSFLTPKATTQLIADSNNSTSKIATANTDHSTAGSANPVFMAFPSTFLRIFQKDRKQKGQLGTIHSDDINRGRRLRGMSAPERVYSSHAAGESARHDGREHVACGSSRKSDDPPPPYPAINSFDGAGDHWDESMRARGGPVGRSDSFDKEKSSASQRLSSSELHNSSSTYVSSSYLSSRSSKQDSQSAARNLLGTNTEGQDSVSARGLSPLDPEKYSPAPYAGRMPDIQSLNIQYMSPPRTGPFDVRSGERWRMIPEENPSWAAPDHWVDAKEDIQRSYHATKGMIKSRSDGAMISPYPPMQAVPNQGHQQRTRTDGFSEEELRGRPAQRSSSRKVAQLLGDIDEIPHLERKRSRSPIKKIFGENGWLGRSKSMKDFAHEKDGRKSLKQLSGKIKQRVDEIAEEMIHLIPNPFHPDGSSKREYVSKFPVSLDPPTQAKLYSEIELMICATANTYLIKQNQECRMSVESLRRVIEYWRSKGRPQVIEFQFDQATQRDLILYNIKTFRFFGERAENPVALNAMMHTWKTVAKEMAVRTFCNPDSVVRKHLHDIHLTLEFLGAPAVTFLAFQDMQLEALRAMNEAQKARENNRFQQGVEKVWIPPVELFSRPENPELRPGHGR</sequence>
<dbReference type="InParanoid" id="A0A164ZQU7"/>
<dbReference type="OrthoDB" id="5229017at2759"/>
<evidence type="ECO:0000256" key="1">
    <source>
        <dbReference type="SAM" id="MobiDB-lite"/>
    </source>
</evidence>
<feature type="compositionally biased region" description="Basic and acidic residues" evidence="1">
    <location>
        <begin position="263"/>
        <end position="272"/>
    </location>
</feature>
<evidence type="ECO:0000313" key="2">
    <source>
        <dbReference type="EMBL" id="KZF19393.1"/>
    </source>
</evidence>
<accession>A0A164ZQU7</accession>
<dbReference type="Proteomes" id="UP000076632">
    <property type="component" value="Unassembled WGS sequence"/>
</dbReference>
<gene>
    <name evidence="2" type="ORF">L228DRAFT_42631</name>
</gene>
<feature type="region of interest" description="Disordered" evidence="1">
    <location>
        <begin position="191"/>
        <end position="362"/>
    </location>
</feature>
<protein>
    <submittedName>
        <fullName evidence="2">Uncharacterized protein</fullName>
    </submittedName>
</protein>
<feature type="compositionally biased region" description="Polar residues" evidence="1">
    <location>
        <begin position="330"/>
        <end position="340"/>
    </location>
</feature>
<organism evidence="2 3">
    <name type="scientific">Xylona heveae (strain CBS 132557 / TC161)</name>
    <dbReference type="NCBI Taxonomy" id="1328760"/>
    <lineage>
        <taxon>Eukaryota</taxon>
        <taxon>Fungi</taxon>
        <taxon>Dikarya</taxon>
        <taxon>Ascomycota</taxon>
        <taxon>Pezizomycotina</taxon>
        <taxon>Xylonomycetes</taxon>
        <taxon>Xylonales</taxon>
        <taxon>Xylonaceae</taxon>
        <taxon>Xylona</taxon>
    </lineage>
</organism>
<dbReference type="AlphaFoldDB" id="A0A164ZQU7"/>
<dbReference type="RefSeq" id="XP_018184948.1">
    <property type="nucleotide sequence ID" value="XM_018336578.1"/>
</dbReference>
<feature type="compositionally biased region" description="Basic and acidic residues" evidence="1">
    <location>
        <begin position="450"/>
        <end position="462"/>
    </location>
</feature>